<reference evidence="2" key="1">
    <citation type="journal article" date="2019" name="Int. J. Syst. Evol. Microbiol.">
        <title>The Global Catalogue of Microorganisms (GCM) 10K type strain sequencing project: providing services to taxonomists for standard genome sequencing and annotation.</title>
        <authorList>
            <consortium name="The Broad Institute Genomics Platform"/>
            <consortium name="The Broad Institute Genome Sequencing Center for Infectious Disease"/>
            <person name="Wu L."/>
            <person name="Ma J."/>
        </authorList>
    </citation>
    <scope>NUCLEOTIDE SEQUENCE [LARGE SCALE GENOMIC DNA]</scope>
    <source>
        <strain evidence="2">JCM 17695</strain>
    </source>
</reference>
<evidence type="ECO:0000313" key="2">
    <source>
        <dbReference type="Proteomes" id="UP001596512"/>
    </source>
</evidence>
<organism evidence="1 2">
    <name type="scientific">Actinokineospora soli</name>
    <dbReference type="NCBI Taxonomy" id="1048753"/>
    <lineage>
        <taxon>Bacteria</taxon>
        <taxon>Bacillati</taxon>
        <taxon>Actinomycetota</taxon>
        <taxon>Actinomycetes</taxon>
        <taxon>Pseudonocardiales</taxon>
        <taxon>Pseudonocardiaceae</taxon>
        <taxon>Actinokineospora</taxon>
    </lineage>
</organism>
<keyword evidence="2" id="KW-1185">Reference proteome</keyword>
<accession>A0ABW2THV4</accession>
<name>A0ABW2THV4_9PSEU</name>
<gene>
    <name evidence="1" type="ORF">ACFQV2_03250</name>
</gene>
<dbReference type="EMBL" id="JBHTEY010000004">
    <property type="protein sequence ID" value="MFC7612803.1"/>
    <property type="molecule type" value="Genomic_DNA"/>
</dbReference>
<protein>
    <recommendedName>
        <fullName evidence="3">Immunity protein Imm1</fullName>
    </recommendedName>
</protein>
<evidence type="ECO:0008006" key="3">
    <source>
        <dbReference type="Google" id="ProtNLM"/>
    </source>
</evidence>
<dbReference type="Proteomes" id="UP001596512">
    <property type="component" value="Unassembled WGS sequence"/>
</dbReference>
<comment type="caution">
    <text evidence="1">The sequence shown here is derived from an EMBL/GenBank/DDBJ whole genome shotgun (WGS) entry which is preliminary data.</text>
</comment>
<proteinExistence type="predicted"/>
<sequence length="129" mass="14497">MIRVVREALENAHAIVRVHLTDLEVTDNRALADAAKRVGTRGGVRLHTLDTEYVLLRGRFRREPAPDGLIGFTAPYGTGDGPRVEFRCRTDGMLLDVPTAPFKARLLCRVDEWHTAEQTLSVRPIAFYL</sequence>
<evidence type="ECO:0000313" key="1">
    <source>
        <dbReference type="EMBL" id="MFC7612803.1"/>
    </source>
</evidence>